<feature type="domain" description="Inner membrane protein YgaP-like transmembrane" evidence="2">
    <location>
        <begin position="1"/>
        <end position="69"/>
    </location>
</feature>
<dbReference type="Proteomes" id="UP000031643">
    <property type="component" value="Chromosome"/>
</dbReference>
<evidence type="ECO:0000259" key="2">
    <source>
        <dbReference type="Pfam" id="PF11127"/>
    </source>
</evidence>
<protein>
    <recommendedName>
        <fullName evidence="2">Inner membrane protein YgaP-like transmembrane domain-containing protein</fullName>
    </recommendedName>
</protein>
<keyword evidence="1" id="KW-0472">Membrane</keyword>
<dbReference type="KEGG" id="mcg:GL4_1282"/>
<keyword evidence="1" id="KW-0812">Transmembrane</keyword>
<keyword evidence="1" id="KW-1133">Transmembrane helix</keyword>
<feature type="transmembrane region" description="Helical" evidence="1">
    <location>
        <begin position="43"/>
        <end position="63"/>
    </location>
</feature>
<evidence type="ECO:0000256" key="1">
    <source>
        <dbReference type="SAM" id="Phobius"/>
    </source>
</evidence>
<organism evidence="3 4">
    <name type="scientific">Methyloceanibacter caenitepidi</name>
    <dbReference type="NCBI Taxonomy" id="1384459"/>
    <lineage>
        <taxon>Bacteria</taxon>
        <taxon>Pseudomonadati</taxon>
        <taxon>Pseudomonadota</taxon>
        <taxon>Alphaproteobacteria</taxon>
        <taxon>Hyphomicrobiales</taxon>
        <taxon>Hyphomicrobiaceae</taxon>
        <taxon>Methyloceanibacter</taxon>
    </lineage>
</organism>
<evidence type="ECO:0000313" key="4">
    <source>
        <dbReference type="Proteomes" id="UP000031643"/>
    </source>
</evidence>
<evidence type="ECO:0000313" key="3">
    <source>
        <dbReference type="EMBL" id="BAQ16740.1"/>
    </source>
</evidence>
<accession>A0A0A8K1E1</accession>
<dbReference type="OrthoDB" id="9804804at2"/>
<dbReference type="InterPro" id="IPR021309">
    <property type="entry name" value="YgaP-like_TM"/>
</dbReference>
<dbReference type="RefSeq" id="WP_045365701.1">
    <property type="nucleotide sequence ID" value="NZ_AP014648.1"/>
</dbReference>
<name>A0A0A8K1E1_9HYPH</name>
<reference evidence="3 4" key="1">
    <citation type="submission" date="2014-09" db="EMBL/GenBank/DDBJ databases">
        <title>Genome sequencing of Methyloceanibacter caenitepidi Gela4.</title>
        <authorList>
            <person name="Takeuchi M."/>
            <person name="Susumu S."/>
            <person name="Kamagata Y."/>
            <person name="Oshima K."/>
            <person name="Hattori M."/>
            <person name="Iwasaki W."/>
        </authorList>
    </citation>
    <scope>NUCLEOTIDE SEQUENCE [LARGE SCALE GENOMIC DNA]</scope>
    <source>
        <strain evidence="3 4">Gela4</strain>
    </source>
</reference>
<dbReference type="STRING" id="1384459.GL4_1282"/>
<feature type="transmembrane region" description="Helical" evidence="1">
    <location>
        <begin position="12"/>
        <end position="31"/>
    </location>
</feature>
<sequence length="69" mass="7420">MTANVGTIDRIFRAALGIGLLWFAFFSGLPLADSPVWKYGTAILGVVMLIVAVVRVCPVYSIFGLRTCA</sequence>
<keyword evidence="4" id="KW-1185">Reference proteome</keyword>
<dbReference type="Pfam" id="PF11127">
    <property type="entry name" value="YgaP-like_TM"/>
    <property type="match status" value="1"/>
</dbReference>
<dbReference type="AlphaFoldDB" id="A0A0A8K1E1"/>
<dbReference type="HOGENOM" id="CLU_176022_4_0_5"/>
<proteinExistence type="predicted"/>
<dbReference type="EMBL" id="AP014648">
    <property type="protein sequence ID" value="BAQ16740.1"/>
    <property type="molecule type" value="Genomic_DNA"/>
</dbReference>
<gene>
    <name evidence="3" type="ORF">GL4_1282</name>
</gene>